<dbReference type="GO" id="GO:0006357">
    <property type="term" value="P:regulation of transcription by RNA polymerase II"/>
    <property type="evidence" value="ECO:0007669"/>
    <property type="project" value="TreeGrafter"/>
</dbReference>
<evidence type="ECO:0000256" key="2">
    <source>
        <dbReference type="ARBA" id="ARBA00022723"/>
    </source>
</evidence>
<proteinExistence type="predicted"/>
<evidence type="ECO:0000256" key="4">
    <source>
        <dbReference type="ARBA" id="ARBA00022833"/>
    </source>
</evidence>
<evidence type="ECO:0000256" key="1">
    <source>
        <dbReference type="ARBA" id="ARBA00004123"/>
    </source>
</evidence>
<organism evidence="12">
    <name type="scientific">Brugia pahangi</name>
    <name type="common">Filarial nematode worm</name>
    <dbReference type="NCBI Taxonomy" id="6280"/>
    <lineage>
        <taxon>Eukaryota</taxon>
        <taxon>Metazoa</taxon>
        <taxon>Ecdysozoa</taxon>
        <taxon>Nematoda</taxon>
        <taxon>Chromadorea</taxon>
        <taxon>Rhabditida</taxon>
        <taxon>Spirurina</taxon>
        <taxon>Spiruromorpha</taxon>
        <taxon>Filarioidea</taxon>
        <taxon>Onchocercidae</taxon>
        <taxon>Brugia</taxon>
    </lineage>
</organism>
<dbReference type="SUPFAM" id="SSF57667">
    <property type="entry name" value="beta-beta-alpha zinc fingers"/>
    <property type="match status" value="4"/>
</dbReference>
<feature type="domain" description="C2H2-type" evidence="9">
    <location>
        <begin position="159"/>
        <end position="186"/>
    </location>
</feature>
<dbReference type="PROSITE" id="PS50157">
    <property type="entry name" value="ZINC_FINGER_C2H2_2"/>
    <property type="match status" value="8"/>
</dbReference>
<evidence type="ECO:0000313" key="11">
    <source>
        <dbReference type="Proteomes" id="UP000278627"/>
    </source>
</evidence>
<accession>A0A0N4T8C3</accession>
<name>A0A0N4T8C3_BRUPA</name>
<reference evidence="10 11" key="2">
    <citation type="submission" date="2018-11" db="EMBL/GenBank/DDBJ databases">
        <authorList>
            <consortium name="Pathogen Informatics"/>
        </authorList>
    </citation>
    <scope>NUCLEOTIDE SEQUENCE [LARGE SCALE GENOMIC DNA]</scope>
</reference>
<feature type="domain" description="C2H2-type" evidence="9">
    <location>
        <begin position="70"/>
        <end position="97"/>
    </location>
</feature>
<reference evidence="12" key="1">
    <citation type="submission" date="2017-02" db="UniProtKB">
        <authorList>
            <consortium name="WormBaseParasite"/>
        </authorList>
    </citation>
    <scope>IDENTIFICATION</scope>
</reference>
<evidence type="ECO:0000256" key="7">
    <source>
        <dbReference type="ARBA" id="ARBA00023242"/>
    </source>
</evidence>
<gene>
    <name evidence="10" type="ORF">BPAG_LOCUS4425</name>
</gene>
<dbReference type="EMBL" id="UZAD01002137">
    <property type="protein sequence ID" value="VDN85611.1"/>
    <property type="molecule type" value="Genomic_DNA"/>
</dbReference>
<sequence>MFDKNFPDKNDYTCHYLGCTVITKARKEYLTHRKTHGQPFIYECKVPDCGRTFDHKSSFYTHIETHEPRPQCEDCGKFLVNRNALRKHKRLCQKKSHERCYECLYPGCATVTKIRKEYLTHRKTHGQPFIYECKVPDCGRTFDHKSSFYTHIETHEPRPQCEDCGKFLVNRNALRKHKRLCQKKSHERCYECLYPGCATVTKIRKEYLTHRKTHGQPFIYECKVPDCGRTFDHRSSFYTHIETHEPRPQCEDCGKFLVNRNALRKHKRLCQKKSHERCYECLYPGCATVTKIRKEYLTHRKTHGQPFIYECRVAGCGRTFNHDSTLYYHKQTHEFHPQCERCGKLFVSRNGLNYHKKRCPTKSR</sequence>
<evidence type="ECO:0000313" key="10">
    <source>
        <dbReference type="EMBL" id="VDN85611.1"/>
    </source>
</evidence>
<keyword evidence="3 8" id="KW-0863">Zinc-finger</keyword>
<feature type="domain" description="C2H2-type" evidence="9">
    <location>
        <begin position="337"/>
        <end position="364"/>
    </location>
</feature>
<feature type="domain" description="C2H2-type" evidence="9">
    <location>
        <begin position="248"/>
        <end position="275"/>
    </location>
</feature>
<dbReference type="AlphaFoldDB" id="A0A0N4T8C3"/>
<evidence type="ECO:0000259" key="9">
    <source>
        <dbReference type="PROSITE" id="PS50157"/>
    </source>
</evidence>
<keyword evidence="4" id="KW-0862">Zinc</keyword>
<feature type="domain" description="C2H2-type" evidence="9">
    <location>
        <begin position="131"/>
        <end position="160"/>
    </location>
</feature>
<evidence type="ECO:0000256" key="6">
    <source>
        <dbReference type="ARBA" id="ARBA00023163"/>
    </source>
</evidence>
<comment type="subcellular location">
    <subcellularLocation>
        <location evidence="1">Nucleus</location>
    </subcellularLocation>
</comment>
<evidence type="ECO:0000256" key="5">
    <source>
        <dbReference type="ARBA" id="ARBA00023015"/>
    </source>
</evidence>
<dbReference type="GO" id="GO:0008270">
    <property type="term" value="F:zinc ion binding"/>
    <property type="evidence" value="ECO:0007669"/>
    <property type="project" value="UniProtKB-KW"/>
</dbReference>
<dbReference type="Pfam" id="PF00096">
    <property type="entry name" value="zf-C2H2"/>
    <property type="match status" value="6"/>
</dbReference>
<dbReference type="Gene3D" id="3.30.160.60">
    <property type="entry name" value="Classic Zinc Finger"/>
    <property type="match status" value="4"/>
</dbReference>
<dbReference type="WBParaSite" id="BPAG_0000446001-mRNA-1">
    <property type="protein sequence ID" value="BPAG_0000446001-mRNA-1"/>
    <property type="gene ID" value="BPAG_0000446001"/>
</dbReference>
<keyword evidence="7" id="KW-0539">Nucleus</keyword>
<keyword evidence="2" id="KW-0479">Metal-binding</keyword>
<dbReference type="InterPro" id="IPR051061">
    <property type="entry name" value="Zinc_finger_trans_reg"/>
</dbReference>
<feature type="domain" description="C2H2-type" evidence="9">
    <location>
        <begin position="220"/>
        <end position="249"/>
    </location>
</feature>
<evidence type="ECO:0000256" key="3">
    <source>
        <dbReference type="ARBA" id="ARBA00022771"/>
    </source>
</evidence>
<feature type="domain" description="C2H2-type" evidence="9">
    <location>
        <begin position="42"/>
        <end position="71"/>
    </location>
</feature>
<dbReference type="PROSITE" id="PS00028">
    <property type="entry name" value="ZINC_FINGER_C2H2_1"/>
    <property type="match status" value="4"/>
</dbReference>
<protein>
    <submittedName>
        <fullName evidence="12">Zinc finger protein</fullName>
    </submittedName>
</protein>
<dbReference type="SMART" id="SM00355">
    <property type="entry name" value="ZnF_C2H2"/>
    <property type="match status" value="12"/>
</dbReference>
<keyword evidence="5" id="KW-0805">Transcription regulation</keyword>
<dbReference type="PANTHER" id="PTHR46179:SF13">
    <property type="entry name" value="C2H2-TYPE DOMAIN-CONTAINING PROTEIN"/>
    <property type="match status" value="1"/>
</dbReference>
<dbReference type="PANTHER" id="PTHR46179">
    <property type="entry name" value="ZINC FINGER PROTEIN"/>
    <property type="match status" value="1"/>
</dbReference>
<feature type="domain" description="C2H2-type" evidence="9">
    <location>
        <begin position="309"/>
        <end position="333"/>
    </location>
</feature>
<dbReference type="InterPro" id="IPR036236">
    <property type="entry name" value="Znf_C2H2_sf"/>
</dbReference>
<evidence type="ECO:0000313" key="12">
    <source>
        <dbReference type="WBParaSite" id="BPAG_0000446001-mRNA-1"/>
    </source>
</evidence>
<dbReference type="Proteomes" id="UP000278627">
    <property type="component" value="Unassembled WGS sequence"/>
</dbReference>
<keyword evidence="11" id="KW-1185">Reference proteome</keyword>
<dbReference type="STRING" id="6280.A0A0N4T8C3"/>
<evidence type="ECO:0000256" key="8">
    <source>
        <dbReference type="PROSITE-ProRule" id="PRU00042"/>
    </source>
</evidence>
<keyword evidence="6" id="KW-0804">Transcription</keyword>
<dbReference type="GO" id="GO:0005634">
    <property type="term" value="C:nucleus"/>
    <property type="evidence" value="ECO:0007669"/>
    <property type="project" value="UniProtKB-SubCell"/>
</dbReference>
<dbReference type="InterPro" id="IPR013087">
    <property type="entry name" value="Znf_C2H2_type"/>
</dbReference>